<comment type="caution">
    <text evidence="1">The sequence shown here is derived from an EMBL/GenBank/DDBJ whole genome shotgun (WGS) entry which is preliminary data.</text>
</comment>
<sequence length="116" mass="12826">MLRTLEENGSWVVVPPIGTHVFHTKWIIKTKIDAGGAIKRFKAGLVACGNEQVFGVDFGLTFAAVMELSTVKVYLEIPQGMVISKDLLRKLGVDGKDRLTLRLKKSLYGLRQAGRL</sequence>
<reference evidence="1" key="1">
    <citation type="submission" date="2018-10" db="EMBL/GenBank/DDBJ databases">
        <title>Effector identification in a new, highly contiguous assembly of the strawberry crown rot pathogen Phytophthora cactorum.</title>
        <authorList>
            <person name="Armitage A.D."/>
            <person name="Nellist C.F."/>
            <person name="Bates H."/>
            <person name="Vickerstaff R.J."/>
            <person name="Harrison R.J."/>
        </authorList>
    </citation>
    <scope>NUCLEOTIDE SEQUENCE</scope>
    <source>
        <strain evidence="1">4040</strain>
    </source>
</reference>
<accession>A0A8T1ECL5</accession>
<evidence type="ECO:0000313" key="2">
    <source>
        <dbReference type="Proteomes" id="UP000736787"/>
    </source>
</evidence>
<protein>
    <recommendedName>
        <fullName evidence="3">Reverse transcriptase Ty1/copia-type domain-containing protein</fullName>
    </recommendedName>
</protein>
<evidence type="ECO:0000313" key="1">
    <source>
        <dbReference type="EMBL" id="KAG2949038.1"/>
    </source>
</evidence>
<gene>
    <name evidence="1" type="ORF">PC117_g5547</name>
</gene>
<evidence type="ECO:0008006" key="3">
    <source>
        <dbReference type="Google" id="ProtNLM"/>
    </source>
</evidence>
<dbReference type="VEuPathDB" id="FungiDB:PC110_g11732"/>
<name>A0A8T1ECL5_9STRA</name>
<proteinExistence type="predicted"/>
<dbReference type="AlphaFoldDB" id="A0A8T1ECL5"/>
<dbReference type="EMBL" id="RCMK01000098">
    <property type="protein sequence ID" value="KAG2949038.1"/>
    <property type="molecule type" value="Genomic_DNA"/>
</dbReference>
<dbReference type="Proteomes" id="UP000736787">
    <property type="component" value="Unassembled WGS sequence"/>
</dbReference>
<organism evidence="1 2">
    <name type="scientific">Phytophthora cactorum</name>
    <dbReference type="NCBI Taxonomy" id="29920"/>
    <lineage>
        <taxon>Eukaryota</taxon>
        <taxon>Sar</taxon>
        <taxon>Stramenopiles</taxon>
        <taxon>Oomycota</taxon>
        <taxon>Peronosporomycetes</taxon>
        <taxon>Peronosporales</taxon>
        <taxon>Peronosporaceae</taxon>
        <taxon>Phytophthora</taxon>
    </lineage>
</organism>